<reference evidence="8" key="2">
    <citation type="journal article" date="2021" name="Genome Biol. Evol.">
        <title>Developing a high-quality reference genome for a parasitic bivalve with doubly uniparental inheritance (Bivalvia: Unionida).</title>
        <authorList>
            <person name="Smith C.H."/>
        </authorList>
    </citation>
    <scope>NUCLEOTIDE SEQUENCE</scope>
    <source>
        <strain evidence="8">CHS0354</strain>
        <tissue evidence="8">Mantle</tissue>
    </source>
</reference>
<dbReference type="InterPro" id="IPR013087">
    <property type="entry name" value="Znf_C2H2_type"/>
</dbReference>
<dbReference type="PANTHER" id="PTHR19818">
    <property type="entry name" value="ZINC FINGER PROTEIN ZIC AND GLI"/>
    <property type="match status" value="1"/>
</dbReference>
<keyword evidence="3 5" id="KW-0863">Zinc-finger</keyword>
<evidence type="ECO:0000313" key="8">
    <source>
        <dbReference type="EMBL" id="KAK3576832.1"/>
    </source>
</evidence>
<dbReference type="GO" id="GO:0000978">
    <property type="term" value="F:RNA polymerase II cis-regulatory region sequence-specific DNA binding"/>
    <property type="evidence" value="ECO:0007669"/>
    <property type="project" value="TreeGrafter"/>
</dbReference>
<reference evidence="8" key="1">
    <citation type="journal article" date="2021" name="Genome Biol. Evol.">
        <title>A High-Quality Reference Genome for a Parasitic Bivalve with Doubly Uniparental Inheritance (Bivalvia: Unionida).</title>
        <authorList>
            <person name="Smith C.H."/>
        </authorList>
    </citation>
    <scope>NUCLEOTIDE SEQUENCE</scope>
    <source>
        <strain evidence="8">CHS0354</strain>
    </source>
</reference>
<feature type="domain" description="C2H2-type" evidence="7">
    <location>
        <begin position="609"/>
        <end position="636"/>
    </location>
</feature>
<feature type="domain" description="C2H2-type" evidence="7">
    <location>
        <begin position="377"/>
        <end position="404"/>
    </location>
</feature>
<proteinExistence type="predicted"/>
<dbReference type="EMBL" id="JAEAOA010000213">
    <property type="protein sequence ID" value="KAK3576832.1"/>
    <property type="molecule type" value="Genomic_DNA"/>
</dbReference>
<feature type="compositionally biased region" description="Polar residues" evidence="6">
    <location>
        <begin position="159"/>
        <end position="174"/>
    </location>
</feature>
<evidence type="ECO:0000256" key="3">
    <source>
        <dbReference type="ARBA" id="ARBA00022771"/>
    </source>
</evidence>
<sequence>MLIQKETIERSLPTSTEYKLAVKSVIQWQIQALLQKLALETGDESIIISTNVKKGTYNHYGSIMGKEFLEKDDQLLPSICSSFFKFCTGLQNDTCSPFLPHSDDGQTKKATSSSKEDTNRENSHSVLIGQPRVASSNDIDCSVHQQQQLIQDAQARGISGQNQNPVFTTQQKSGSPKEDESITNTTSTGVAKLFNEIESDDLELKAEKESVNESFSKGDNSSIPPIWIKIEPNDDIEINEHSEFNLFPTGKVNISNINATSGSVSKSPYIPLASIQKRQMMPKSQYTEQSSEVLLSSFAHTEGSSKTSSACMNMHNSFTNSDRVYMDIQENIDSDSNLQPNSHEIATLVSDQSKMYVVHKKQNMHVRFSSEDGRLLYMCQICGRDLSNHASLNRHMLTHNMVKPFRCLLCGKFYIRKYQVQEHIQKHHKGEDPKKYYSRLLPKIKRISSSKLMPSSQTDSSSLSASRLNLSDQSVSMDEFSVEENQFEESKGAHFEAMAEVEVQEFSSDSDPSLSTLKKSVQSSAVEHVLAATEAKASSQFMLAPPRLKKQDTSSYHLNQSYSEDQLQLHANESGDVNQSSFIHQHTSGRVRHTPKKRGRKPQNKVLVLYCDICNKDFNHPSSYYRHLHLHDTKPPFKCEDCGKGFIRKYVYRAHMVSEHGVDLNDEKQTKE</sequence>
<dbReference type="GO" id="GO:0000981">
    <property type="term" value="F:DNA-binding transcription factor activity, RNA polymerase II-specific"/>
    <property type="evidence" value="ECO:0007669"/>
    <property type="project" value="TreeGrafter"/>
</dbReference>
<dbReference type="Gene3D" id="3.30.160.60">
    <property type="entry name" value="Classic Zinc Finger"/>
    <property type="match status" value="3"/>
</dbReference>
<dbReference type="AlphaFoldDB" id="A0AAE0RNR9"/>
<feature type="region of interest" description="Disordered" evidence="6">
    <location>
        <begin position="157"/>
        <end position="185"/>
    </location>
</feature>
<dbReference type="GO" id="GO:0008270">
    <property type="term" value="F:zinc ion binding"/>
    <property type="evidence" value="ECO:0007669"/>
    <property type="project" value="UniProtKB-KW"/>
</dbReference>
<evidence type="ECO:0000259" key="7">
    <source>
        <dbReference type="PROSITE" id="PS50157"/>
    </source>
</evidence>
<keyword evidence="2" id="KW-0677">Repeat</keyword>
<gene>
    <name evidence="8" type="ORF">CHS0354_002624</name>
</gene>
<keyword evidence="9" id="KW-1185">Reference proteome</keyword>
<evidence type="ECO:0000256" key="1">
    <source>
        <dbReference type="ARBA" id="ARBA00022723"/>
    </source>
</evidence>
<organism evidence="8 9">
    <name type="scientific">Potamilus streckersoni</name>
    <dbReference type="NCBI Taxonomy" id="2493646"/>
    <lineage>
        <taxon>Eukaryota</taxon>
        <taxon>Metazoa</taxon>
        <taxon>Spiralia</taxon>
        <taxon>Lophotrochozoa</taxon>
        <taxon>Mollusca</taxon>
        <taxon>Bivalvia</taxon>
        <taxon>Autobranchia</taxon>
        <taxon>Heteroconchia</taxon>
        <taxon>Palaeoheterodonta</taxon>
        <taxon>Unionida</taxon>
        <taxon>Unionoidea</taxon>
        <taxon>Unionidae</taxon>
        <taxon>Ambleminae</taxon>
        <taxon>Lampsilini</taxon>
        <taxon>Potamilus</taxon>
    </lineage>
</organism>
<keyword evidence="4" id="KW-0862">Zinc</keyword>
<comment type="caution">
    <text evidence="8">The sequence shown here is derived from an EMBL/GenBank/DDBJ whole genome shotgun (WGS) entry which is preliminary data.</text>
</comment>
<dbReference type="InterPro" id="IPR050329">
    <property type="entry name" value="GLI_C2H2-zinc-finger"/>
</dbReference>
<protein>
    <recommendedName>
        <fullName evidence="7">C2H2-type domain-containing protein</fullName>
    </recommendedName>
</protein>
<accession>A0AAE0RNR9</accession>
<dbReference type="InterPro" id="IPR036236">
    <property type="entry name" value="Znf_C2H2_sf"/>
</dbReference>
<dbReference type="Proteomes" id="UP001195483">
    <property type="component" value="Unassembled WGS sequence"/>
</dbReference>
<dbReference type="PANTHER" id="PTHR19818:SF139">
    <property type="entry name" value="PAIR-RULE PROTEIN ODD-PAIRED"/>
    <property type="match status" value="1"/>
</dbReference>
<name>A0AAE0RNR9_9BIVA</name>
<evidence type="ECO:0000256" key="6">
    <source>
        <dbReference type="SAM" id="MobiDB-lite"/>
    </source>
</evidence>
<dbReference type="GO" id="GO:0045944">
    <property type="term" value="P:positive regulation of transcription by RNA polymerase II"/>
    <property type="evidence" value="ECO:0007669"/>
    <property type="project" value="UniProtKB-ARBA"/>
</dbReference>
<evidence type="ECO:0000256" key="2">
    <source>
        <dbReference type="ARBA" id="ARBA00022737"/>
    </source>
</evidence>
<reference evidence="8" key="3">
    <citation type="submission" date="2023-05" db="EMBL/GenBank/DDBJ databases">
        <authorList>
            <person name="Smith C.H."/>
        </authorList>
    </citation>
    <scope>NUCLEOTIDE SEQUENCE</scope>
    <source>
        <strain evidence="8">CHS0354</strain>
        <tissue evidence="8">Mantle</tissue>
    </source>
</reference>
<dbReference type="SMART" id="SM00355">
    <property type="entry name" value="ZnF_C2H2"/>
    <property type="match status" value="4"/>
</dbReference>
<feature type="domain" description="C2H2-type" evidence="7">
    <location>
        <begin position="405"/>
        <end position="433"/>
    </location>
</feature>
<feature type="compositionally biased region" description="Basic and acidic residues" evidence="6">
    <location>
        <begin position="114"/>
        <end position="123"/>
    </location>
</feature>
<feature type="domain" description="C2H2-type" evidence="7">
    <location>
        <begin position="637"/>
        <end position="660"/>
    </location>
</feature>
<evidence type="ECO:0000256" key="4">
    <source>
        <dbReference type="ARBA" id="ARBA00022833"/>
    </source>
</evidence>
<dbReference type="Pfam" id="PF12874">
    <property type="entry name" value="zf-met"/>
    <property type="match status" value="1"/>
</dbReference>
<evidence type="ECO:0000256" key="5">
    <source>
        <dbReference type="PROSITE-ProRule" id="PRU00042"/>
    </source>
</evidence>
<feature type="region of interest" description="Disordered" evidence="6">
    <location>
        <begin position="98"/>
        <end position="127"/>
    </location>
</feature>
<evidence type="ECO:0000313" key="9">
    <source>
        <dbReference type="Proteomes" id="UP001195483"/>
    </source>
</evidence>
<dbReference type="SUPFAM" id="SSF57667">
    <property type="entry name" value="beta-beta-alpha zinc fingers"/>
    <property type="match status" value="2"/>
</dbReference>
<dbReference type="GO" id="GO:0005634">
    <property type="term" value="C:nucleus"/>
    <property type="evidence" value="ECO:0007669"/>
    <property type="project" value="UniProtKB-ARBA"/>
</dbReference>
<dbReference type="Pfam" id="PF00096">
    <property type="entry name" value="zf-C2H2"/>
    <property type="match status" value="3"/>
</dbReference>
<dbReference type="PROSITE" id="PS50157">
    <property type="entry name" value="ZINC_FINGER_C2H2_2"/>
    <property type="match status" value="4"/>
</dbReference>
<dbReference type="PROSITE" id="PS00028">
    <property type="entry name" value="ZINC_FINGER_C2H2_1"/>
    <property type="match status" value="4"/>
</dbReference>
<keyword evidence="1" id="KW-0479">Metal-binding</keyword>